<evidence type="ECO:0000256" key="2">
    <source>
        <dbReference type="SAM" id="MobiDB-lite"/>
    </source>
</evidence>
<protein>
    <recommendedName>
        <fullName evidence="5">Serine/arginine repetitive matrix protein 1</fullName>
    </recommendedName>
</protein>
<feature type="compositionally biased region" description="Basic and acidic residues" evidence="2">
    <location>
        <begin position="1"/>
        <end position="37"/>
    </location>
</feature>
<dbReference type="EMBL" id="LGUA01001059">
    <property type="protein sequence ID" value="OAX79341.1"/>
    <property type="molecule type" value="Genomic_DNA"/>
</dbReference>
<evidence type="ECO:0000256" key="1">
    <source>
        <dbReference type="SAM" id="Coils"/>
    </source>
</evidence>
<keyword evidence="4" id="KW-1185">Reference proteome</keyword>
<feature type="compositionally biased region" description="Low complexity" evidence="2">
    <location>
        <begin position="77"/>
        <end position="91"/>
    </location>
</feature>
<feature type="compositionally biased region" description="Polar residues" evidence="2">
    <location>
        <begin position="341"/>
        <end position="384"/>
    </location>
</feature>
<feature type="compositionally biased region" description="Basic and acidic residues" evidence="2">
    <location>
        <begin position="179"/>
        <end position="195"/>
    </location>
</feature>
<sequence>MVVDFRDPRYEEGRRFGESYRPSDRSRRPSPRGDIRYARSPPPRARSPLRPAADTWAPDRGRARSRSPGTFRRRSRSPLFRGRDPVSSYNPRSRRPSPGRDIRRSPPRTRRSRTPPRFTRERSPLPLKRTRDPSPLNSYHPRSPKRERVASPPSRPRYERPRSPAPPEYSRGPLRARSRSLDRREPRREGAGERSWRRRSPSPPIAQSVHNSGQVSTATSRRSSPPLQQSDRMNMSRPGPVARSPANLPPRTQYESRHSIPSPSYPIRSPPPRQVEPPRGPASRPVSPPKGPSGRRPSPRLPAKSFRPSPSGGDNNELGDHQRKSSRPQDFPSLSEPASPGHQNGTQAPRIPSQPQAFSKPQSVTPPSAPSTIQPPTGPQTRGTNLALLSAPTRPKGGPSPGSREGSWQGPARHNSPPIHHKTPTGPRAGSNYESHRPPPFRHNSSSSTPYSHPRPQRPINYLSGLPPIVPGGKLLPSALDPSREKRLAQLEIDKEKLLEQIEEKQKAKRAGLREWEKLSRESATGALRSELAEGHLQRMTEGDGLGGSAF</sequence>
<evidence type="ECO:0008006" key="5">
    <source>
        <dbReference type="Google" id="ProtNLM"/>
    </source>
</evidence>
<comment type="caution">
    <text evidence="3">The sequence shown here is derived from an EMBL/GenBank/DDBJ whole genome shotgun (WGS) entry which is preliminary data.</text>
</comment>
<dbReference type="STRING" id="1658172.A0A1B7NRC4"/>
<dbReference type="AlphaFoldDB" id="A0A1B7NRC4"/>
<reference evidence="3 4" key="1">
    <citation type="submission" date="2015-07" db="EMBL/GenBank/DDBJ databases">
        <title>Emmonsia species relationships and genome sequence.</title>
        <authorList>
            <person name="Cuomo C.A."/>
            <person name="Schwartz I.S."/>
            <person name="Kenyon C."/>
            <person name="de Hoog G.S."/>
            <person name="Govender N.P."/>
            <person name="Botha A."/>
            <person name="Moreno L."/>
            <person name="de Vries M."/>
            <person name="Munoz J.F."/>
            <person name="Stielow J.B."/>
        </authorList>
    </citation>
    <scope>NUCLEOTIDE SEQUENCE [LARGE SCALE GENOMIC DNA]</scope>
    <source>
        <strain evidence="3 4">CBS 136260</strain>
    </source>
</reference>
<feature type="compositionally biased region" description="Pro residues" evidence="2">
    <location>
        <begin position="268"/>
        <end position="291"/>
    </location>
</feature>
<keyword evidence="1" id="KW-0175">Coiled coil</keyword>
<organism evidence="3 4">
    <name type="scientific">Emergomyces africanus</name>
    <dbReference type="NCBI Taxonomy" id="1955775"/>
    <lineage>
        <taxon>Eukaryota</taxon>
        <taxon>Fungi</taxon>
        <taxon>Dikarya</taxon>
        <taxon>Ascomycota</taxon>
        <taxon>Pezizomycotina</taxon>
        <taxon>Eurotiomycetes</taxon>
        <taxon>Eurotiomycetidae</taxon>
        <taxon>Onygenales</taxon>
        <taxon>Ajellomycetaceae</taxon>
        <taxon>Emergomyces</taxon>
    </lineage>
</organism>
<feature type="compositionally biased region" description="Basic residues" evidence="2">
    <location>
        <begin position="105"/>
        <end position="114"/>
    </location>
</feature>
<feature type="compositionally biased region" description="Basic and acidic residues" evidence="2">
    <location>
        <begin position="531"/>
        <end position="542"/>
    </location>
</feature>
<accession>A0A1B7NRC4</accession>
<feature type="coiled-coil region" evidence="1">
    <location>
        <begin position="488"/>
        <end position="519"/>
    </location>
</feature>
<dbReference type="Proteomes" id="UP000091918">
    <property type="component" value="Unassembled WGS sequence"/>
</dbReference>
<dbReference type="OrthoDB" id="5424692at2759"/>
<feature type="region of interest" description="Disordered" evidence="2">
    <location>
        <begin position="530"/>
        <end position="551"/>
    </location>
</feature>
<feature type="compositionally biased region" description="Polar residues" evidence="2">
    <location>
        <begin position="208"/>
        <end position="233"/>
    </location>
</feature>
<feature type="region of interest" description="Disordered" evidence="2">
    <location>
        <begin position="1"/>
        <end position="466"/>
    </location>
</feature>
<evidence type="ECO:0000313" key="4">
    <source>
        <dbReference type="Proteomes" id="UP000091918"/>
    </source>
</evidence>
<proteinExistence type="predicted"/>
<name>A0A1B7NRC4_9EURO</name>
<gene>
    <name evidence="3" type="ORF">ACJ72_06337</name>
</gene>
<evidence type="ECO:0000313" key="3">
    <source>
        <dbReference type="EMBL" id="OAX79341.1"/>
    </source>
</evidence>